<dbReference type="InParanoid" id="B4M1R9"/>
<dbReference type="EMBL" id="CH940651">
    <property type="protein sequence ID" value="EDW65623.1"/>
    <property type="molecule type" value="Genomic_DNA"/>
</dbReference>
<reference evidence="8 9" key="1">
    <citation type="journal article" date="2007" name="Nature">
        <title>Evolution of genes and genomes on the Drosophila phylogeny.</title>
        <authorList>
            <consortium name="Drosophila 12 Genomes Consortium"/>
            <person name="Clark A.G."/>
            <person name="Eisen M.B."/>
            <person name="Smith D.R."/>
            <person name="Bergman C.M."/>
            <person name="Oliver B."/>
            <person name="Markow T.A."/>
            <person name="Kaufman T.C."/>
            <person name="Kellis M."/>
            <person name="Gelbart W."/>
            <person name="Iyer V.N."/>
            <person name="Pollard D.A."/>
            <person name="Sackton T.B."/>
            <person name="Larracuente A.M."/>
            <person name="Singh N.D."/>
            <person name="Abad J.P."/>
            <person name="Abt D.N."/>
            <person name="Adryan B."/>
            <person name="Aguade M."/>
            <person name="Akashi H."/>
            <person name="Anderson W.W."/>
            <person name="Aquadro C.F."/>
            <person name="Ardell D.H."/>
            <person name="Arguello R."/>
            <person name="Artieri C.G."/>
            <person name="Barbash D.A."/>
            <person name="Barker D."/>
            <person name="Barsanti P."/>
            <person name="Batterham P."/>
            <person name="Batzoglou S."/>
            <person name="Begun D."/>
            <person name="Bhutkar A."/>
            <person name="Blanco E."/>
            <person name="Bosak S.A."/>
            <person name="Bradley R.K."/>
            <person name="Brand A.D."/>
            <person name="Brent M.R."/>
            <person name="Brooks A.N."/>
            <person name="Brown R.H."/>
            <person name="Butlin R.K."/>
            <person name="Caggese C."/>
            <person name="Calvi B.R."/>
            <person name="Bernardo de Carvalho A."/>
            <person name="Caspi A."/>
            <person name="Castrezana S."/>
            <person name="Celniker S.E."/>
            <person name="Chang J.L."/>
            <person name="Chapple C."/>
            <person name="Chatterji S."/>
            <person name="Chinwalla A."/>
            <person name="Civetta A."/>
            <person name="Clifton S.W."/>
            <person name="Comeron J.M."/>
            <person name="Costello J.C."/>
            <person name="Coyne J.A."/>
            <person name="Daub J."/>
            <person name="David R.G."/>
            <person name="Delcher A.L."/>
            <person name="Delehaunty K."/>
            <person name="Do C.B."/>
            <person name="Ebling H."/>
            <person name="Edwards K."/>
            <person name="Eickbush T."/>
            <person name="Evans J.D."/>
            <person name="Filipski A."/>
            <person name="Findeiss S."/>
            <person name="Freyhult E."/>
            <person name="Fulton L."/>
            <person name="Fulton R."/>
            <person name="Garcia A.C."/>
            <person name="Gardiner A."/>
            <person name="Garfield D.A."/>
            <person name="Garvin B.E."/>
            <person name="Gibson G."/>
            <person name="Gilbert D."/>
            <person name="Gnerre S."/>
            <person name="Godfrey J."/>
            <person name="Good R."/>
            <person name="Gotea V."/>
            <person name="Gravely B."/>
            <person name="Greenberg A.J."/>
            <person name="Griffiths-Jones S."/>
            <person name="Gross S."/>
            <person name="Guigo R."/>
            <person name="Gustafson E.A."/>
            <person name="Haerty W."/>
            <person name="Hahn M.W."/>
            <person name="Halligan D.L."/>
            <person name="Halpern A.L."/>
            <person name="Halter G.M."/>
            <person name="Han M.V."/>
            <person name="Heger A."/>
            <person name="Hillier L."/>
            <person name="Hinrichs A.S."/>
            <person name="Holmes I."/>
            <person name="Hoskins R.A."/>
            <person name="Hubisz M.J."/>
            <person name="Hultmark D."/>
            <person name="Huntley M.A."/>
            <person name="Jaffe D.B."/>
            <person name="Jagadeeshan S."/>
            <person name="Jeck W.R."/>
            <person name="Johnson J."/>
            <person name="Jones C.D."/>
            <person name="Jordan W.C."/>
            <person name="Karpen G.H."/>
            <person name="Kataoka E."/>
            <person name="Keightley P.D."/>
            <person name="Kheradpour P."/>
            <person name="Kirkness E.F."/>
            <person name="Koerich L.B."/>
            <person name="Kristiansen K."/>
            <person name="Kudrna D."/>
            <person name="Kulathinal R.J."/>
            <person name="Kumar S."/>
            <person name="Kwok R."/>
            <person name="Lander E."/>
            <person name="Langley C.H."/>
            <person name="Lapoint R."/>
            <person name="Lazzaro B.P."/>
            <person name="Lee S.J."/>
            <person name="Levesque L."/>
            <person name="Li R."/>
            <person name="Lin C.F."/>
            <person name="Lin M.F."/>
            <person name="Lindblad-Toh K."/>
            <person name="Llopart A."/>
            <person name="Long M."/>
            <person name="Low L."/>
            <person name="Lozovsky E."/>
            <person name="Lu J."/>
            <person name="Luo M."/>
            <person name="Machado C.A."/>
            <person name="Makalowski W."/>
            <person name="Marzo M."/>
            <person name="Matsuda M."/>
            <person name="Matzkin L."/>
            <person name="McAllister B."/>
            <person name="McBride C.S."/>
            <person name="McKernan B."/>
            <person name="McKernan K."/>
            <person name="Mendez-Lago M."/>
            <person name="Minx P."/>
            <person name="Mollenhauer M.U."/>
            <person name="Montooth K."/>
            <person name="Mount S.M."/>
            <person name="Mu X."/>
            <person name="Myers E."/>
            <person name="Negre B."/>
            <person name="Newfeld S."/>
            <person name="Nielsen R."/>
            <person name="Noor M.A."/>
            <person name="O'Grady P."/>
            <person name="Pachter L."/>
            <person name="Papaceit M."/>
            <person name="Parisi M.J."/>
            <person name="Parisi M."/>
            <person name="Parts L."/>
            <person name="Pedersen J.S."/>
            <person name="Pesole G."/>
            <person name="Phillippy A.M."/>
            <person name="Ponting C.P."/>
            <person name="Pop M."/>
            <person name="Porcelli D."/>
            <person name="Powell J.R."/>
            <person name="Prohaska S."/>
            <person name="Pruitt K."/>
            <person name="Puig M."/>
            <person name="Quesneville H."/>
            <person name="Ram K.R."/>
            <person name="Rand D."/>
            <person name="Rasmussen M.D."/>
            <person name="Reed L.K."/>
            <person name="Reenan R."/>
            <person name="Reily A."/>
            <person name="Remington K.A."/>
            <person name="Rieger T.T."/>
            <person name="Ritchie M.G."/>
            <person name="Robin C."/>
            <person name="Rogers Y.H."/>
            <person name="Rohde C."/>
            <person name="Rozas J."/>
            <person name="Rubenfield M.J."/>
            <person name="Ruiz A."/>
            <person name="Russo S."/>
            <person name="Salzberg S.L."/>
            <person name="Sanchez-Gracia A."/>
            <person name="Saranga D.J."/>
            <person name="Sato H."/>
            <person name="Schaeffer S.W."/>
            <person name="Schatz M.C."/>
            <person name="Schlenke T."/>
            <person name="Schwartz R."/>
            <person name="Segarra C."/>
            <person name="Singh R.S."/>
            <person name="Sirot L."/>
            <person name="Sirota M."/>
            <person name="Sisneros N.B."/>
            <person name="Smith C.D."/>
            <person name="Smith T.F."/>
            <person name="Spieth J."/>
            <person name="Stage D.E."/>
            <person name="Stark A."/>
            <person name="Stephan W."/>
            <person name="Strausberg R.L."/>
            <person name="Strempel S."/>
            <person name="Sturgill D."/>
            <person name="Sutton G."/>
            <person name="Sutton G.G."/>
            <person name="Tao W."/>
            <person name="Teichmann S."/>
            <person name="Tobari Y.N."/>
            <person name="Tomimura Y."/>
            <person name="Tsolas J.M."/>
            <person name="Valente V.L."/>
            <person name="Venter E."/>
            <person name="Venter J.C."/>
            <person name="Vicario S."/>
            <person name="Vieira F.G."/>
            <person name="Vilella A.J."/>
            <person name="Villasante A."/>
            <person name="Walenz B."/>
            <person name="Wang J."/>
            <person name="Wasserman M."/>
            <person name="Watts T."/>
            <person name="Wilson D."/>
            <person name="Wilson R.K."/>
            <person name="Wing R.A."/>
            <person name="Wolfner M.F."/>
            <person name="Wong A."/>
            <person name="Wong G.K."/>
            <person name="Wu C.I."/>
            <person name="Wu G."/>
            <person name="Yamamoto D."/>
            <person name="Yang H.P."/>
            <person name="Yang S.P."/>
            <person name="Yorke J.A."/>
            <person name="Yoshida K."/>
            <person name="Zdobnov E."/>
            <person name="Zhang P."/>
            <person name="Zhang Y."/>
            <person name="Zimin A.V."/>
            <person name="Baldwin J."/>
            <person name="Abdouelleil A."/>
            <person name="Abdulkadir J."/>
            <person name="Abebe A."/>
            <person name="Abera B."/>
            <person name="Abreu J."/>
            <person name="Acer S.C."/>
            <person name="Aftuck L."/>
            <person name="Alexander A."/>
            <person name="An P."/>
            <person name="Anderson E."/>
            <person name="Anderson S."/>
            <person name="Arachi H."/>
            <person name="Azer M."/>
            <person name="Bachantsang P."/>
            <person name="Barry A."/>
            <person name="Bayul T."/>
            <person name="Berlin A."/>
            <person name="Bessette D."/>
            <person name="Bloom T."/>
            <person name="Blye J."/>
            <person name="Boguslavskiy L."/>
            <person name="Bonnet C."/>
            <person name="Boukhgalter B."/>
            <person name="Bourzgui I."/>
            <person name="Brown A."/>
            <person name="Cahill P."/>
            <person name="Channer S."/>
            <person name="Cheshatsang Y."/>
            <person name="Chuda L."/>
            <person name="Citroen M."/>
            <person name="Collymore A."/>
            <person name="Cooke P."/>
            <person name="Costello M."/>
            <person name="D'Aco K."/>
            <person name="Daza R."/>
            <person name="De Haan G."/>
            <person name="DeGray S."/>
            <person name="DeMaso C."/>
            <person name="Dhargay N."/>
            <person name="Dooley K."/>
            <person name="Dooley E."/>
            <person name="Doricent M."/>
            <person name="Dorje P."/>
            <person name="Dorjee K."/>
            <person name="Dupes A."/>
            <person name="Elong R."/>
            <person name="Falk J."/>
            <person name="Farina A."/>
            <person name="Faro S."/>
            <person name="Ferguson D."/>
            <person name="Fisher S."/>
            <person name="Foley C.D."/>
            <person name="Franke A."/>
            <person name="Friedrich D."/>
            <person name="Gadbois L."/>
            <person name="Gearin G."/>
            <person name="Gearin C.R."/>
            <person name="Giannoukos G."/>
            <person name="Goode T."/>
            <person name="Graham J."/>
            <person name="Grandbois E."/>
            <person name="Grewal S."/>
            <person name="Gyaltsen K."/>
            <person name="Hafez N."/>
            <person name="Hagos B."/>
            <person name="Hall J."/>
            <person name="Henson C."/>
            <person name="Hollinger A."/>
            <person name="Honan T."/>
            <person name="Huard M.D."/>
            <person name="Hughes L."/>
            <person name="Hurhula B."/>
            <person name="Husby M.E."/>
            <person name="Kamat A."/>
            <person name="Kanga B."/>
            <person name="Kashin S."/>
            <person name="Khazanovich D."/>
            <person name="Kisner P."/>
            <person name="Lance K."/>
            <person name="Lara M."/>
            <person name="Lee W."/>
            <person name="Lennon N."/>
            <person name="Letendre F."/>
            <person name="LeVine R."/>
            <person name="Lipovsky A."/>
            <person name="Liu X."/>
            <person name="Liu J."/>
            <person name="Liu S."/>
            <person name="Lokyitsang T."/>
            <person name="Lokyitsang Y."/>
            <person name="Lubonja R."/>
            <person name="Lui A."/>
            <person name="MacDonald P."/>
            <person name="Magnisalis V."/>
            <person name="Maru K."/>
            <person name="Matthews C."/>
            <person name="McCusker W."/>
            <person name="McDonough S."/>
            <person name="Mehta T."/>
            <person name="Meldrim J."/>
            <person name="Meneus L."/>
            <person name="Mihai O."/>
            <person name="Mihalev A."/>
            <person name="Mihova T."/>
            <person name="Mittelman R."/>
            <person name="Mlenga V."/>
            <person name="Montmayeur A."/>
            <person name="Mulrain L."/>
            <person name="Navidi A."/>
            <person name="Naylor J."/>
            <person name="Negash T."/>
            <person name="Nguyen T."/>
            <person name="Nguyen N."/>
            <person name="Nicol R."/>
            <person name="Norbu C."/>
            <person name="Norbu N."/>
            <person name="Novod N."/>
            <person name="O'Neill B."/>
            <person name="Osman S."/>
            <person name="Markiewicz E."/>
            <person name="Oyono O.L."/>
            <person name="Patti C."/>
            <person name="Phunkhang P."/>
            <person name="Pierre F."/>
            <person name="Priest M."/>
            <person name="Raghuraman S."/>
            <person name="Rege F."/>
            <person name="Reyes R."/>
            <person name="Rise C."/>
            <person name="Rogov P."/>
            <person name="Ross K."/>
            <person name="Ryan E."/>
            <person name="Settipalli S."/>
            <person name="Shea T."/>
            <person name="Sherpa N."/>
            <person name="Shi L."/>
            <person name="Shih D."/>
            <person name="Sparrow T."/>
            <person name="Spaulding J."/>
            <person name="Stalker J."/>
            <person name="Stange-Thomann N."/>
            <person name="Stavropoulos S."/>
            <person name="Stone C."/>
            <person name="Strader C."/>
            <person name="Tesfaye S."/>
            <person name="Thomson T."/>
            <person name="Thoulutsang Y."/>
            <person name="Thoulutsang D."/>
            <person name="Topham K."/>
            <person name="Topping I."/>
            <person name="Tsamla T."/>
            <person name="Vassiliev H."/>
            <person name="Vo A."/>
            <person name="Wangchuk T."/>
            <person name="Wangdi T."/>
            <person name="Weiand M."/>
            <person name="Wilkinson J."/>
            <person name="Wilson A."/>
            <person name="Yadav S."/>
            <person name="Young G."/>
            <person name="Yu Q."/>
            <person name="Zembek L."/>
            <person name="Zhong D."/>
            <person name="Zimmer A."/>
            <person name="Zwirko Z."/>
            <person name="Jaffe D.B."/>
            <person name="Alvarez P."/>
            <person name="Brockman W."/>
            <person name="Butler J."/>
            <person name="Chin C."/>
            <person name="Gnerre S."/>
            <person name="Grabherr M."/>
            <person name="Kleber M."/>
            <person name="Mauceli E."/>
            <person name="MacCallum I."/>
        </authorList>
    </citation>
    <scope>NUCLEOTIDE SEQUENCE [LARGE SCALE GENOMIC DNA]</scope>
    <source>
        <strain evidence="9">Tucson 15010-1051.87</strain>
    </source>
</reference>
<dbReference type="GO" id="GO:0005544">
    <property type="term" value="F:calcium-dependent phospholipid binding"/>
    <property type="evidence" value="ECO:0007669"/>
    <property type="project" value="UniProtKB-KW"/>
</dbReference>
<feature type="region of interest" description="Disordered" evidence="7">
    <location>
        <begin position="1"/>
        <end position="26"/>
    </location>
</feature>
<dbReference type="FunFam" id="1.10.220.10:FF:000002">
    <property type="entry name" value="Annexin"/>
    <property type="match status" value="1"/>
</dbReference>
<keyword evidence="9" id="KW-1185">Reference proteome</keyword>
<evidence type="ECO:0000256" key="6">
    <source>
        <dbReference type="RuleBase" id="RU003540"/>
    </source>
</evidence>
<dbReference type="InterPro" id="IPR037104">
    <property type="entry name" value="Annexin_sf"/>
</dbReference>
<dbReference type="PANTHER" id="PTHR10502:SF102">
    <property type="entry name" value="ANNEXIN B11"/>
    <property type="match status" value="1"/>
</dbReference>
<proteinExistence type="inferred from homology"/>
<dbReference type="PhylomeDB" id="B4M1R9"/>
<dbReference type="FunFam" id="1.10.220.10:FF:000010">
    <property type="entry name" value="Annexin"/>
    <property type="match status" value="1"/>
</dbReference>
<evidence type="ECO:0000256" key="7">
    <source>
        <dbReference type="SAM" id="MobiDB-lite"/>
    </source>
</evidence>
<evidence type="ECO:0000256" key="2">
    <source>
        <dbReference type="ARBA" id="ARBA00022737"/>
    </source>
</evidence>
<dbReference type="GO" id="GO:0005634">
    <property type="term" value="C:nucleus"/>
    <property type="evidence" value="ECO:0007669"/>
    <property type="project" value="TreeGrafter"/>
</dbReference>
<dbReference type="SMR" id="B4M1R9"/>
<dbReference type="GO" id="GO:0005737">
    <property type="term" value="C:cytoplasm"/>
    <property type="evidence" value="ECO:0007669"/>
    <property type="project" value="TreeGrafter"/>
</dbReference>
<dbReference type="GO" id="GO:0001786">
    <property type="term" value="F:phosphatidylserine binding"/>
    <property type="evidence" value="ECO:0007669"/>
    <property type="project" value="TreeGrafter"/>
</dbReference>
<dbReference type="GO" id="GO:0005509">
    <property type="term" value="F:calcium ion binding"/>
    <property type="evidence" value="ECO:0007669"/>
    <property type="project" value="InterPro"/>
</dbReference>
<comment type="similarity">
    <text evidence="1 6">Belongs to the annexin family.</text>
</comment>
<dbReference type="STRING" id="7244.B4M1R9"/>
<dbReference type="FunFam" id="1.10.220.10:FF:000001">
    <property type="entry name" value="Annexin"/>
    <property type="match status" value="1"/>
</dbReference>
<comment type="domain">
    <text evidence="6">A pair of annexin repeats may form one binding site for calcium and phospholipid.</text>
</comment>
<dbReference type="OrthoDB" id="37886at2759"/>
<dbReference type="SMART" id="SM00335">
    <property type="entry name" value="ANX"/>
    <property type="match status" value="4"/>
</dbReference>
<dbReference type="OMA" id="ADIRNMF"/>
<evidence type="ECO:0000313" key="9">
    <source>
        <dbReference type="Proteomes" id="UP000008792"/>
    </source>
</evidence>
<dbReference type="FunFam" id="1.10.220.10:FF:000004">
    <property type="entry name" value="Annexin"/>
    <property type="match status" value="1"/>
</dbReference>
<evidence type="ECO:0000256" key="3">
    <source>
        <dbReference type="ARBA" id="ARBA00022837"/>
    </source>
</evidence>
<evidence type="ECO:0000256" key="5">
    <source>
        <dbReference type="ARBA" id="ARBA00023302"/>
    </source>
</evidence>
<evidence type="ECO:0000313" key="8">
    <source>
        <dbReference type="EMBL" id="EDW65623.1"/>
    </source>
</evidence>
<dbReference type="Gene3D" id="1.10.220.10">
    <property type="entry name" value="Annexin"/>
    <property type="match status" value="4"/>
</dbReference>
<protein>
    <recommendedName>
        <fullName evidence="6">Annexin</fullName>
    </recommendedName>
</protein>
<dbReference type="InterPro" id="IPR001464">
    <property type="entry name" value="Annexin"/>
</dbReference>
<keyword evidence="2 6" id="KW-0677">Repeat</keyword>
<feature type="compositionally biased region" description="Polar residues" evidence="7">
    <location>
        <begin position="8"/>
        <end position="20"/>
    </location>
</feature>
<dbReference type="AlphaFoldDB" id="B4M1R9"/>
<dbReference type="PANTHER" id="PTHR10502">
    <property type="entry name" value="ANNEXIN"/>
    <property type="match status" value="1"/>
</dbReference>
<organism evidence="8 9">
    <name type="scientific">Drosophila virilis</name>
    <name type="common">Fruit fly</name>
    <dbReference type="NCBI Taxonomy" id="7244"/>
    <lineage>
        <taxon>Eukaryota</taxon>
        <taxon>Metazoa</taxon>
        <taxon>Ecdysozoa</taxon>
        <taxon>Arthropoda</taxon>
        <taxon>Hexapoda</taxon>
        <taxon>Insecta</taxon>
        <taxon>Pterygota</taxon>
        <taxon>Neoptera</taxon>
        <taxon>Endopterygota</taxon>
        <taxon>Diptera</taxon>
        <taxon>Brachycera</taxon>
        <taxon>Muscomorpha</taxon>
        <taxon>Ephydroidea</taxon>
        <taxon>Drosophilidae</taxon>
        <taxon>Drosophila</taxon>
    </lineage>
</organism>
<dbReference type="SUPFAM" id="SSF47874">
    <property type="entry name" value="Annexin"/>
    <property type="match status" value="1"/>
</dbReference>
<dbReference type="KEGG" id="dvi:6631413"/>
<dbReference type="InterPro" id="IPR018252">
    <property type="entry name" value="Annexin_repeat_CS"/>
</dbReference>
<sequence length="505" mass="57067">MYPYGSGMPQSSHPSTNEQPNVPFGVGWVTAPVQQNVTHSSPYPPPTAQSYQQQQFQQYPNQHDGAANYLMHASYPSTSTSYPLNVNVSSPPYPTNRADNVAPHQGLHQQYQQYSQSHFNQHPNASYPADRGYTPAMTASYGYESPSHYVQGHGYDYGLDHSYGYGHGYGHEHVQQKLNQHLTAYEEGTPTLFPAQGFDPVKDAHDLRKAMKGFGTDEDKLIEIICRRSNEQRQEIQRQYKTHFGKDLIEDIKSETSANFQKLLVGLLRPIVDYYCAELNDAMAGLGTDEEVLIEILCTLSNLEIHTIKNQYLRLYGAHLESELKSETSGNFKRLLISLCTAARDESGRVDPNKAKEDARELLKAGELRVGTDESMFNMILCQRNYQQLKLIFQEYENMTGHSFEKALKKEFSGDIMEGLIAIYKCVTNKADYFASRLHKSMAGIGTNDKQLIRVIITRCEIDLADIKVAFERLYGKSLKSWIKGDTSGHYKHALYALVGEQRSS</sequence>
<dbReference type="FunCoup" id="B4M1R9">
    <property type="interactions" value="1444"/>
</dbReference>
<dbReference type="PROSITE" id="PS00223">
    <property type="entry name" value="ANNEXIN_1"/>
    <property type="match status" value="2"/>
</dbReference>
<dbReference type="Pfam" id="PF00191">
    <property type="entry name" value="Annexin"/>
    <property type="match status" value="4"/>
</dbReference>
<dbReference type="GO" id="GO:0012506">
    <property type="term" value="C:vesicle membrane"/>
    <property type="evidence" value="ECO:0007669"/>
    <property type="project" value="TreeGrafter"/>
</dbReference>
<dbReference type="Proteomes" id="UP000008792">
    <property type="component" value="Unassembled WGS sequence"/>
</dbReference>
<dbReference type="HOGENOM" id="CLU_025300_6_3_1"/>
<keyword evidence="4 6" id="KW-0041">Annexin</keyword>
<keyword evidence="3 6" id="KW-0106">Calcium</keyword>
<evidence type="ECO:0000256" key="4">
    <source>
        <dbReference type="ARBA" id="ARBA00023216"/>
    </source>
</evidence>
<name>B4M1R9_DROVI</name>
<dbReference type="eggNOG" id="KOG0819">
    <property type="taxonomic scope" value="Eukaryota"/>
</dbReference>
<dbReference type="PRINTS" id="PR00196">
    <property type="entry name" value="ANNEXIN"/>
</dbReference>
<dbReference type="PROSITE" id="PS51897">
    <property type="entry name" value="ANNEXIN_2"/>
    <property type="match status" value="4"/>
</dbReference>
<keyword evidence="5 6" id="KW-0111">Calcium/phospholipid-binding</keyword>
<dbReference type="InterPro" id="IPR018502">
    <property type="entry name" value="Annexin_repeat"/>
</dbReference>
<accession>B4M1R9</accession>
<dbReference type="GO" id="GO:0005886">
    <property type="term" value="C:plasma membrane"/>
    <property type="evidence" value="ECO:0007669"/>
    <property type="project" value="TreeGrafter"/>
</dbReference>
<evidence type="ECO:0000256" key="1">
    <source>
        <dbReference type="ARBA" id="ARBA00007831"/>
    </source>
</evidence>
<gene>
    <name evidence="8" type="primary">Dvir\GJ19360</name>
    <name evidence="8" type="ORF">Dvir_GJ19360</name>
</gene>